<gene>
    <name evidence="2" type="ORF">ACFR9T_06545</name>
</gene>
<feature type="region of interest" description="Disordered" evidence="1">
    <location>
        <begin position="1"/>
        <end position="22"/>
    </location>
</feature>
<evidence type="ECO:0000313" key="3">
    <source>
        <dbReference type="Proteomes" id="UP001597185"/>
    </source>
</evidence>
<accession>A0ABD6BYR2</accession>
<organism evidence="2 3">
    <name type="scientific">Halorubrum laminariae</name>
    <dbReference type="NCBI Taxonomy" id="1433523"/>
    <lineage>
        <taxon>Archaea</taxon>
        <taxon>Methanobacteriati</taxon>
        <taxon>Methanobacteriota</taxon>
        <taxon>Stenosarchaea group</taxon>
        <taxon>Halobacteria</taxon>
        <taxon>Halobacteriales</taxon>
        <taxon>Haloferacaceae</taxon>
        <taxon>Halorubrum</taxon>
    </lineage>
</organism>
<protein>
    <submittedName>
        <fullName evidence="2">Uncharacterized protein</fullName>
    </submittedName>
</protein>
<proteinExistence type="predicted"/>
<name>A0ABD6BYR2_9EURY</name>
<reference evidence="2 3" key="1">
    <citation type="journal article" date="2019" name="Int. J. Syst. Evol. Microbiol.">
        <title>The Global Catalogue of Microorganisms (GCM) 10K type strain sequencing project: providing services to taxonomists for standard genome sequencing and annotation.</title>
        <authorList>
            <consortium name="The Broad Institute Genomics Platform"/>
            <consortium name="The Broad Institute Genome Sequencing Center for Infectious Disease"/>
            <person name="Wu L."/>
            <person name="Ma J."/>
        </authorList>
    </citation>
    <scope>NUCLEOTIDE SEQUENCE [LARGE SCALE GENOMIC DNA]</scope>
    <source>
        <strain evidence="2 3">CGMCC 1.12689</strain>
    </source>
</reference>
<evidence type="ECO:0000313" key="2">
    <source>
        <dbReference type="EMBL" id="MFD1570246.1"/>
    </source>
</evidence>
<evidence type="ECO:0000256" key="1">
    <source>
        <dbReference type="SAM" id="MobiDB-lite"/>
    </source>
</evidence>
<dbReference type="RefSeq" id="WP_256396955.1">
    <property type="nucleotide sequence ID" value="NZ_JANHDL010000004.1"/>
</dbReference>
<comment type="caution">
    <text evidence="2">The sequence shown here is derived from an EMBL/GenBank/DDBJ whole genome shotgun (WGS) entry which is preliminary data.</text>
</comment>
<keyword evidence="3" id="KW-1185">Reference proteome</keyword>
<dbReference type="AlphaFoldDB" id="A0ABD6BYR2"/>
<dbReference type="EMBL" id="JBHUDB010000002">
    <property type="protein sequence ID" value="MFD1570246.1"/>
    <property type="molecule type" value="Genomic_DNA"/>
</dbReference>
<dbReference type="Proteomes" id="UP001597185">
    <property type="component" value="Unassembled WGS sequence"/>
</dbReference>
<sequence length="53" mass="5879">MDETNTPDYSHPPDGPNDITPADEVYRLGEEVVIVHGPGSETRVDADDFYDET</sequence>